<feature type="transmembrane region" description="Helical" evidence="1">
    <location>
        <begin position="155"/>
        <end position="171"/>
    </location>
</feature>
<gene>
    <name evidence="2" type="ORF">OCV65_00615</name>
</gene>
<dbReference type="RefSeq" id="WP_158567143.1">
    <property type="nucleotide sequence ID" value="NZ_JAOQJV010000001.1"/>
</dbReference>
<evidence type="ECO:0000313" key="2">
    <source>
        <dbReference type="EMBL" id="MCU6698747.1"/>
    </source>
</evidence>
<comment type="caution">
    <text evidence="2">The sequence shown here is derived from an EMBL/GenBank/DDBJ whole genome shotgun (WGS) entry which is preliminary data.</text>
</comment>
<dbReference type="Pfam" id="PF09548">
    <property type="entry name" value="Spore_III_AB"/>
    <property type="match status" value="1"/>
</dbReference>
<name>A0ABT2S2E1_9FIRM</name>
<accession>A0ABT2S2E1</accession>
<evidence type="ECO:0000256" key="1">
    <source>
        <dbReference type="SAM" id="Phobius"/>
    </source>
</evidence>
<keyword evidence="1" id="KW-1133">Transmembrane helix</keyword>
<sequence length="172" mass="20132">MLKLTGGFLIILAGSLLGGCLAWEQDRICQEMRYLQGLMLRLRGELWYSRTMLPDIFRRLAREMKEPYDRWLSEMADRMCRKDGGNLVEIWSQGVEIHLTENMIPEKERQRLMELGSFLGHADIEMQIRYLDRYLEEFADAIKERQSMLGEKKKLYRSLGVIGGILIAVMLI</sequence>
<keyword evidence="1" id="KW-0472">Membrane</keyword>
<keyword evidence="3" id="KW-1185">Reference proteome</keyword>
<proteinExistence type="predicted"/>
<dbReference type="Proteomes" id="UP001207605">
    <property type="component" value="Unassembled WGS sequence"/>
</dbReference>
<dbReference type="PROSITE" id="PS51257">
    <property type="entry name" value="PROKAR_LIPOPROTEIN"/>
    <property type="match status" value="1"/>
</dbReference>
<keyword evidence="1" id="KW-0812">Transmembrane</keyword>
<evidence type="ECO:0000313" key="3">
    <source>
        <dbReference type="Proteomes" id="UP001207605"/>
    </source>
</evidence>
<dbReference type="InterPro" id="IPR014198">
    <property type="entry name" value="Spore_III_AB"/>
</dbReference>
<reference evidence="2 3" key="1">
    <citation type="journal article" date="2021" name="ISME Commun">
        <title>Automated analysis of genomic sequences facilitates high-throughput and comprehensive description of bacteria.</title>
        <authorList>
            <person name="Hitch T.C.A."/>
        </authorList>
    </citation>
    <scope>NUCLEOTIDE SEQUENCE [LARGE SCALE GENOMIC DNA]</scope>
    <source>
        <strain evidence="2 3">Sanger_02</strain>
    </source>
</reference>
<protein>
    <submittedName>
        <fullName evidence="2">Stage III sporulation protein AB</fullName>
    </submittedName>
</protein>
<organism evidence="2 3">
    <name type="scientific">Dorea ammoniilytica</name>
    <dbReference type="NCBI Taxonomy" id="2981788"/>
    <lineage>
        <taxon>Bacteria</taxon>
        <taxon>Bacillati</taxon>
        <taxon>Bacillota</taxon>
        <taxon>Clostridia</taxon>
        <taxon>Lachnospirales</taxon>
        <taxon>Lachnospiraceae</taxon>
        <taxon>Dorea</taxon>
    </lineage>
</organism>
<dbReference type="EMBL" id="JAOQJV010000001">
    <property type="protein sequence ID" value="MCU6698747.1"/>
    <property type="molecule type" value="Genomic_DNA"/>
</dbReference>